<keyword evidence="2" id="KW-0472">Membrane</keyword>
<feature type="domain" description="Intermembrane lipid transfer protein VPS13-like C-terminal" evidence="3">
    <location>
        <begin position="308"/>
        <end position="334"/>
    </location>
</feature>
<dbReference type="STRING" id="597456.A0A0L7RBU6"/>
<organism evidence="4 5">
    <name type="scientific">Habropoda laboriosa</name>
    <dbReference type="NCBI Taxonomy" id="597456"/>
    <lineage>
        <taxon>Eukaryota</taxon>
        <taxon>Metazoa</taxon>
        <taxon>Ecdysozoa</taxon>
        <taxon>Arthropoda</taxon>
        <taxon>Hexapoda</taxon>
        <taxon>Insecta</taxon>
        <taxon>Pterygota</taxon>
        <taxon>Neoptera</taxon>
        <taxon>Endopterygota</taxon>
        <taxon>Hymenoptera</taxon>
        <taxon>Apocrita</taxon>
        <taxon>Aculeata</taxon>
        <taxon>Apoidea</taxon>
        <taxon>Anthophila</taxon>
        <taxon>Apidae</taxon>
        <taxon>Habropoda</taxon>
    </lineage>
</organism>
<sequence>MGLFETNEMNDTEESKLFKLDMKLVDEPLMYHVSLITTAEQKNFFDLLHFSPLKIHISFSMTGSSSGPSAVPQVLNVLLQGIGVTLTDINDIVFKLAYFEREYTFMTNKQLISEATMHYVGQAIKQVYVLVLGLDVIGNPYGLVVGTMKGIEDLFYEPFQGAIQGPGEFAEGLFLGMRSMLGHTVGGMAGAVSKITGAMGKGLAALTFDKDYQRKRQEQLNKQPANLQEGLARSGKGLVMGVVDGVAGVVMKPISGAKEEGVEGFFKGFGKGVVGLVTRPTAGVIDFASGSFGAVKRATELNEEVKKVRPPRFFQPDNLVRSYVREEAEGHKILIVDWTHTWQDMSELPKIVDKGVQIFVKDTNRKKKLGNLFGSADQSKIVFIPDYNMKQVTSINNTKLCKLNFYINIYSKSFLQTTILDQEAQRFIPGPPQLPPLYKGQKIKTGPYTTTVTDEMVERRERENEQLYRTWLEQQRRRQMGPDDDGSDYIGDFKEETVRRSFIRKVFCLLTLQLLFTTAVIAFFLFVVCFTISYCAISFSESARRKPPFNYIWLCKLTLAMSYLAAFASVFYEVEIILMALGMTTVMTLGIGLIATFSKYLYFDVQTIMGGRRIELHPDEVVFATTQIYVDVVLLYKYVLMFLGLLHHQ</sequence>
<dbReference type="GO" id="GO:0045053">
    <property type="term" value="P:protein retention in Golgi apparatus"/>
    <property type="evidence" value="ECO:0007669"/>
    <property type="project" value="TreeGrafter"/>
</dbReference>
<evidence type="ECO:0000313" key="4">
    <source>
        <dbReference type="EMBL" id="KOC68417.1"/>
    </source>
</evidence>
<dbReference type="PANTHER" id="PTHR16166">
    <property type="entry name" value="VACUOLAR PROTEIN SORTING-ASSOCIATED PROTEIN VPS13"/>
    <property type="match status" value="1"/>
</dbReference>
<evidence type="ECO:0000259" key="3">
    <source>
        <dbReference type="Pfam" id="PF25037"/>
    </source>
</evidence>
<dbReference type="PANTHER" id="PTHR16166:SF93">
    <property type="entry name" value="INTERMEMBRANE LIPID TRANSFER PROTEIN VPS13"/>
    <property type="match status" value="1"/>
</dbReference>
<keyword evidence="5" id="KW-1185">Reference proteome</keyword>
<keyword evidence="2" id="KW-0812">Transmembrane</keyword>
<reference evidence="4 5" key="1">
    <citation type="submission" date="2015-07" db="EMBL/GenBank/DDBJ databases">
        <title>The genome of Habropoda laboriosa.</title>
        <authorList>
            <person name="Pan H."/>
            <person name="Kapheim K."/>
        </authorList>
    </citation>
    <scope>NUCLEOTIDE SEQUENCE [LARGE SCALE GENOMIC DNA]</scope>
    <source>
        <strain evidence="4">0110345459</strain>
    </source>
</reference>
<gene>
    <name evidence="4" type="ORF">WH47_10657</name>
</gene>
<feature type="transmembrane region" description="Helical" evidence="2">
    <location>
        <begin position="514"/>
        <end position="537"/>
    </location>
</feature>
<accession>A0A0L7RBU6</accession>
<dbReference type="Pfam" id="PF25037">
    <property type="entry name" value="VPS13_C"/>
    <property type="match status" value="1"/>
</dbReference>
<evidence type="ECO:0000256" key="2">
    <source>
        <dbReference type="SAM" id="Phobius"/>
    </source>
</evidence>
<dbReference type="EMBL" id="KQ414616">
    <property type="protein sequence ID" value="KOC68417.1"/>
    <property type="molecule type" value="Genomic_DNA"/>
</dbReference>
<dbReference type="Proteomes" id="UP000053825">
    <property type="component" value="Unassembled WGS sequence"/>
</dbReference>
<feature type="transmembrane region" description="Helical" evidence="2">
    <location>
        <begin position="576"/>
        <end position="601"/>
    </location>
</feature>
<dbReference type="OrthoDB" id="428159at2759"/>
<dbReference type="InterPro" id="IPR056748">
    <property type="entry name" value="VPS13-like_C"/>
</dbReference>
<keyword evidence="2" id="KW-1133">Transmembrane helix</keyword>
<name>A0A0L7RBU6_9HYME</name>
<dbReference type="GO" id="GO:0006623">
    <property type="term" value="P:protein targeting to vacuole"/>
    <property type="evidence" value="ECO:0007669"/>
    <property type="project" value="TreeGrafter"/>
</dbReference>
<dbReference type="AlphaFoldDB" id="A0A0L7RBU6"/>
<proteinExistence type="inferred from homology"/>
<evidence type="ECO:0000256" key="1">
    <source>
        <dbReference type="ARBA" id="ARBA00006545"/>
    </source>
</evidence>
<feature type="transmembrane region" description="Helical" evidence="2">
    <location>
        <begin position="549"/>
        <end position="570"/>
    </location>
</feature>
<protein>
    <submittedName>
        <fullName evidence="4">Vacuolar protein sorting-associated protein 13C</fullName>
    </submittedName>
</protein>
<dbReference type="InterPro" id="IPR026847">
    <property type="entry name" value="VPS13"/>
</dbReference>
<comment type="similarity">
    <text evidence="1">Belongs to the VPS13 family.</text>
</comment>
<evidence type="ECO:0000313" key="5">
    <source>
        <dbReference type="Proteomes" id="UP000053825"/>
    </source>
</evidence>